<dbReference type="Pfam" id="PF03583">
    <property type="entry name" value="LIP"/>
    <property type="match status" value="1"/>
</dbReference>
<dbReference type="Proteomes" id="UP001444661">
    <property type="component" value="Unassembled WGS sequence"/>
</dbReference>
<dbReference type="SUPFAM" id="SSF53474">
    <property type="entry name" value="alpha/beta-Hydrolases"/>
    <property type="match status" value="1"/>
</dbReference>
<evidence type="ECO:0008006" key="5">
    <source>
        <dbReference type="Google" id="ProtNLM"/>
    </source>
</evidence>
<gene>
    <name evidence="3" type="ORF">PG993_012394</name>
</gene>
<comment type="similarity">
    <text evidence="2">Belongs to the AB hydrolase superfamily. Lipase family.</text>
</comment>
<dbReference type="EMBL" id="JAQQWK010000011">
    <property type="protein sequence ID" value="KAK8024328.1"/>
    <property type="molecule type" value="Genomic_DNA"/>
</dbReference>
<keyword evidence="2" id="KW-0732">Signal</keyword>
<reference evidence="3 4" key="1">
    <citation type="submission" date="2023-01" db="EMBL/GenBank/DDBJ databases">
        <title>Analysis of 21 Apiospora genomes using comparative genomics revels a genus with tremendous synthesis potential of carbohydrate active enzymes and secondary metabolites.</title>
        <authorList>
            <person name="Sorensen T."/>
        </authorList>
    </citation>
    <scope>NUCLEOTIDE SEQUENCE [LARGE SCALE GENOMIC DNA]</scope>
    <source>
        <strain evidence="3 4">CBS 33761</strain>
    </source>
</reference>
<dbReference type="PIRSF" id="PIRSF029171">
    <property type="entry name" value="Esterase_LipA"/>
    <property type="match status" value="1"/>
</dbReference>
<dbReference type="InterPro" id="IPR029058">
    <property type="entry name" value="AB_hydrolase_fold"/>
</dbReference>
<evidence type="ECO:0000256" key="1">
    <source>
        <dbReference type="ARBA" id="ARBA00022801"/>
    </source>
</evidence>
<feature type="chain" id="PRO_5045016502" description="Lipase 1" evidence="2">
    <location>
        <begin position="24"/>
        <end position="458"/>
    </location>
</feature>
<evidence type="ECO:0000313" key="4">
    <source>
        <dbReference type="Proteomes" id="UP001444661"/>
    </source>
</evidence>
<evidence type="ECO:0000313" key="3">
    <source>
        <dbReference type="EMBL" id="KAK8024328.1"/>
    </source>
</evidence>
<keyword evidence="1" id="KW-0378">Hydrolase</keyword>
<dbReference type="Gene3D" id="1.10.260.130">
    <property type="match status" value="1"/>
</dbReference>
<protein>
    <recommendedName>
        <fullName evidence="5">Lipase 1</fullName>
    </recommendedName>
</protein>
<accession>A0ABR1S2G4</accession>
<sequence>MKMMLSLAQSLLGALLLAGGSSAAPPNHWRRAAMSSTPLPPSQDPWYTAPDNFESAAPGTVLRVRAAPGNLTASIANASAAYNILYRTTNSRYLPDWAVTTLFVPESPLCSDSSSWNTSSNSTAPGGATALLSYQIPYDSAAVDASPSYALYAEGATGTDDIAASLGYGWYVSVPDYEGPLASFTAGVQSGHATIDAVRAVLSSGFGLADSPDVQYAMWGYSGGALASEWAAELQVQYAPELNFAGAALGGLTPNITTVMQACSGKLCAGLTPPGIIGLASQFPDVLEYIISQLKTDGPMNATGFLSVQTEGLAQTSRMFAFQNVTDYFIDGEGIFESPLVRKIMDSDGQMGYHGVPQMPLYVYKAVHDEVSPIKDTDDLVNRYCKVDATIQYERLTVGGHSAGAVNGEASAFQFLAQVLGGTYTPPEQGCSITDVAYNVTSSPMKRRSGLAYISNMF</sequence>
<comment type="caution">
    <text evidence="3">The sequence shown here is derived from an EMBL/GenBank/DDBJ whole genome shotgun (WGS) entry which is preliminary data.</text>
</comment>
<dbReference type="Gene3D" id="3.40.50.1820">
    <property type="entry name" value="alpha/beta hydrolase"/>
    <property type="match status" value="1"/>
</dbReference>
<dbReference type="PANTHER" id="PTHR34853">
    <property type="match status" value="1"/>
</dbReference>
<keyword evidence="4" id="KW-1185">Reference proteome</keyword>
<organism evidence="3 4">
    <name type="scientific">Apiospora rasikravindrae</name>
    <dbReference type="NCBI Taxonomy" id="990691"/>
    <lineage>
        <taxon>Eukaryota</taxon>
        <taxon>Fungi</taxon>
        <taxon>Dikarya</taxon>
        <taxon>Ascomycota</taxon>
        <taxon>Pezizomycotina</taxon>
        <taxon>Sordariomycetes</taxon>
        <taxon>Xylariomycetidae</taxon>
        <taxon>Amphisphaeriales</taxon>
        <taxon>Apiosporaceae</taxon>
        <taxon>Apiospora</taxon>
    </lineage>
</organism>
<feature type="signal peptide" evidence="2">
    <location>
        <begin position="1"/>
        <end position="23"/>
    </location>
</feature>
<dbReference type="PANTHER" id="PTHR34853:SF5">
    <property type="entry name" value="LIP-DOMAIN-CONTAINING PROTEIN-RELATED"/>
    <property type="match status" value="1"/>
</dbReference>
<dbReference type="InterPro" id="IPR005152">
    <property type="entry name" value="Lipase_secreted"/>
</dbReference>
<proteinExistence type="inferred from homology"/>
<evidence type="ECO:0000256" key="2">
    <source>
        <dbReference type="PIRNR" id="PIRNR029171"/>
    </source>
</evidence>
<name>A0ABR1S2G4_9PEZI</name>